<sequence length="104" mass="11906">MDETMWPELEGSELSFSDNSWELTGTIEVRNDGRRLAAEAVIADDNRHETGTLVFTRGAKPPSLNPGNLGGHFDRIERTKRNQFIVVKKTGRNYRYRLARVERS</sequence>
<dbReference type="AlphaFoldDB" id="A0A0F7PAW9"/>
<reference evidence="3" key="2">
    <citation type="submission" date="2015-05" db="EMBL/GenBank/DDBJ databases">
        <title>Complete genome sequence of Halanaeroarchaeum sulfurireducens type strain M27-SA2, a sulfate-reducer haloarchaeon from marine anoxic lake Medee.</title>
        <authorList>
            <person name="Messina E."/>
            <person name="Kublanov I.V."/>
            <person name="Toshchakov S."/>
            <person name="Arcadi E."/>
            <person name="La Spada G."/>
            <person name="La Cono V."/>
            <person name="Yakimov M.M."/>
        </authorList>
    </citation>
    <scope>NUCLEOTIDE SEQUENCE [LARGE SCALE GENOMIC DNA]</scope>
    <source>
        <strain evidence="3">M27-SA2</strain>
    </source>
</reference>
<keyword evidence="4" id="KW-1185">Reference proteome</keyword>
<dbReference type="GeneID" id="26010708"/>
<dbReference type="KEGG" id="hsf:HLASA_1364"/>
<dbReference type="OrthoDB" id="275508at2157"/>
<name>A0A0F7PAW9_9EURY</name>
<accession>A0A0F7PAW9</accession>
<dbReference type="HOGENOM" id="CLU_2243935_0_0_2"/>
<reference evidence="2 3" key="3">
    <citation type="journal article" date="2016" name="Stand. Genomic Sci.">
        <title>Complete genome sequence of 'Halanaeroarchaeum sulfurireducens' M27-SA2, a sulfur-reducing and acetate-oxidizing haloarchaeon from the deep-sea hypersaline anoxic lake Medee.</title>
        <authorList>
            <person name="Messina E."/>
            <person name="Sorokin D.Y."/>
            <person name="Kublanov I.V."/>
            <person name="Toshchakov S."/>
            <person name="Lopatina A."/>
            <person name="Arcadi E."/>
            <person name="Smedile F."/>
            <person name="La Spada G."/>
            <person name="La Cono V."/>
            <person name="Yakimov M.M."/>
        </authorList>
    </citation>
    <scope>NUCLEOTIDE SEQUENCE [LARGE SCALE GENOMIC DNA]</scope>
    <source>
        <strain evidence="2 3">M27-SA2</strain>
    </source>
</reference>
<dbReference type="KEGG" id="hsu:HLASF_1377"/>
<dbReference type="Proteomes" id="UP000069906">
    <property type="component" value="Chromosome"/>
</dbReference>
<proteinExistence type="predicted"/>
<dbReference type="EMBL" id="CP011564">
    <property type="protein sequence ID" value="ALG82256.1"/>
    <property type="molecule type" value="Genomic_DNA"/>
</dbReference>
<evidence type="ECO:0000313" key="1">
    <source>
        <dbReference type="EMBL" id="AKH97862.1"/>
    </source>
</evidence>
<evidence type="ECO:0000313" key="4">
    <source>
        <dbReference type="Proteomes" id="UP000069906"/>
    </source>
</evidence>
<dbReference type="EMBL" id="CP008874">
    <property type="protein sequence ID" value="AKH97862.1"/>
    <property type="molecule type" value="Genomic_DNA"/>
</dbReference>
<organism evidence="1 4">
    <name type="scientific">Halanaeroarchaeum sulfurireducens</name>
    <dbReference type="NCBI Taxonomy" id="1604004"/>
    <lineage>
        <taxon>Archaea</taxon>
        <taxon>Methanobacteriati</taxon>
        <taxon>Methanobacteriota</taxon>
        <taxon>Stenosarchaea group</taxon>
        <taxon>Halobacteria</taxon>
        <taxon>Halobacteriales</taxon>
        <taxon>Halobacteriaceae</taxon>
        <taxon>Halanaeroarchaeum</taxon>
    </lineage>
</organism>
<evidence type="ECO:0000313" key="2">
    <source>
        <dbReference type="EMBL" id="ALG82256.1"/>
    </source>
</evidence>
<dbReference type="RefSeq" id="WP_050049355.1">
    <property type="nucleotide sequence ID" value="NZ_CP008874.1"/>
</dbReference>
<protein>
    <submittedName>
        <fullName evidence="1">Uncharacterized protein</fullName>
    </submittedName>
</protein>
<dbReference type="STRING" id="1604004.HLASA_1364"/>
<reference evidence="1 4" key="1">
    <citation type="journal article" date="2015" name="ISME J.">
        <title>Elemental sulfur and acetate can support life of a novel strictly anaerobic haloarchaeon.</title>
        <authorList>
            <person name="Sorokin D.Y."/>
            <person name="Kublanov I.V."/>
            <person name="Gavrilov S.N."/>
            <person name="Rojo D."/>
            <person name="Roman P."/>
            <person name="Golyshin P.N."/>
            <person name="Slepak V.Z."/>
            <person name="Smedile F."/>
            <person name="Ferrer M."/>
            <person name="Messina E."/>
            <person name="La Cono V."/>
            <person name="Yakimov M.M."/>
        </authorList>
    </citation>
    <scope>NUCLEOTIDE SEQUENCE [LARGE SCALE GENOMIC DNA]</scope>
    <source>
        <strain evidence="1 4">HSR2</strain>
    </source>
</reference>
<evidence type="ECO:0000313" key="3">
    <source>
        <dbReference type="Proteomes" id="UP000060390"/>
    </source>
</evidence>
<dbReference type="Proteomes" id="UP000060390">
    <property type="component" value="Chromosome"/>
</dbReference>
<gene>
    <name evidence="2" type="ORF">HLASA_1364</name>
    <name evidence="1" type="ORF">HLASF_1377</name>
</gene>